<dbReference type="GO" id="GO:0032259">
    <property type="term" value="P:methylation"/>
    <property type="evidence" value="ECO:0007669"/>
    <property type="project" value="UniProtKB-KW"/>
</dbReference>
<evidence type="ECO:0000313" key="4">
    <source>
        <dbReference type="EMBL" id="AOM77774.1"/>
    </source>
</evidence>
<accession>A0A1D7QGI5</accession>
<dbReference type="InterPro" id="IPR041698">
    <property type="entry name" value="Methyltransf_25"/>
</dbReference>
<evidence type="ECO:0000259" key="3">
    <source>
        <dbReference type="Pfam" id="PF13649"/>
    </source>
</evidence>
<dbReference type="AlphaFoldDB" id="A0A1D7QGI5"/>
<dbReference type="Proteomes" id="UP000094313">
    <property type="component" value="Chromosome"/>
</dbReference>
<dbReference type="CDD" id="cd02440">
    <property type="entry name" value="AdoMet_MTases"/>
    <property type="match status" value="1"/>
</dbReference>
<feature type="domain" description="Methyltransferase" evidence="3">
    <location>
        <begin position="47"/>
        <end position="137"/>
    </location>
</feature>
<dbReference type="PANTHER" id="PTHR43861:SF1">
    <property type="entry name" value="TRANS-ACONITATE 2-METHYLTRANSFERASE"/>
    <property type="match status" value="1"/>
</dbReference>
<dbReference type="OrthoDB" id="597202at2"/>
<dbReference type="PANTHER" id="PTHR43861">
    <property type="entry name" value="TRANS-ACONITATE 2-METHYLTRANSFERASE-RELATED"/>
    <property type="match status" value="1"/>
</dbReference>
<keyword evidence="5" id="KW-1185">Reference proteome</keyword>
<organism evidence="4 5">
    <name type="scientific">Pedobacter steynii</name>
    <dbReference type="NCBI Taxonomy" id="430522"/>
    <lineage>
        <taxon>Bacteria</taxon>
        <taxon>Pseudomonadati</taxon>
        <taxon>Bacteroidota</taxon>
        <taxon>Sphingobacteriia</taxon>
        <taxon>Sphingobacteriales</taxon>
        <taxon>Sphingobacteriaceae</taxon>
        <taxon>Pedobacter</taxon>
    </lineage>
</organism>
<evidence type="ECO:0000313" key="5">
    <source>
        <dbReference type="Proteomes" id="UP000094313"/>
    </source>
</evidence>
<dbReference type="Gene3D" id="3.40.50.150">
    <property type="entry name" value="Vaccinia Virus protein VP39"/>
    <property type="match status" value="1"/>
</dbReference>
<sequence length="212" mass="24027">MKKDNRKNAFEVYNEVSDWFAENRDRGLIEKPYLDQVIALLNRNARILDLGCGTGQPILDYLTRQNLNVTGVDASQKILNLARKNFPSTVFIQADMRQLSLGNKFDAIIAWHSFFHLPGEDQPAMFKVFSNHLQPNGILLFTSGTEHGEAWGLIGGEKLFHASLSTKEYTQLLTNHNFTLLNHQVNDPNCGNATIWMAKYTPDNQHKDPKIG</sequence>
<evidence type="ECO:0000256" key="2">
    <source>
        <dbReference type="ARBA" id="ARBA00022679"/>
    </source>
</evidence>
<name>A0A1D7QGI5_9SPHI</name>
<dbReference type="RefSeq" id="WP_069379462.1">
    <property type="nucleotide sequence ID" value="NZ_CP017141.1"/>
</dbReference>
<proteinExistence type="predicted"/>
<dbReference type="SUPFAM" id="SSF53335">
    <property type="entry name" value="S-adenosyl-L-methionine-dependent methyltransferases"/>
    <property type="match status" value="1"/>
</dbReference>
<dbReference type="Pfam" id="PF13649">
    <property type="entry name" value="Methyltransf_25"/>
    <property type="match status" value="1"/>
</dbReference>
<evidence type="ECO:0000256" key="1">
    <source>
        <dbReference type="ARBA" id="ARBA00022603"/>
    </source>
</evidence>
<reference evidence="4 5" key="1">
    <citation type="submission" date="2016-08" db="EMBL/GenBank/DDBJ databases">
        <authorList>
            <person name="Seilhamer J.J."/>
        </authorList>
    </citation>
    <scope>NUCLEOTIDE SEQUENCE [LARGE SCALE GENOMIC DNA]</scope>
    <source>
        <strain evidence="4 5">DX4</strain>
    </source>
</reference>
<dbReference type="KEGG" id="psty:BFS30_11675"/>
<keyword evidence="1 4" id="KW-0489">Methyltransferase</keyword>
<protein>
    <submittedName>
        <fullName evidence="4">Methyltransferase</fullName>
    </submittedName>
</protein>
<dbReference type="GO" id="GO:0008168">
    <property type="term" value="F:methyltransferase activity"/>
    <property type="evidence" value="ECO:0007669"/>
    <property type="project" value="UniProtKB-KW"/>
</dbReference>
<keyword evidence="2 4" id="KW-0808">Transferase</keyword>
<dbReference type="EMBL" id="CP017141">
    <property type="protein sequence ID" value="AOM77774.1"/>
    <property type="molecule type" value="Genomic_DNA"/>
</dbReference>
<dbReference type="InterPro" id="IPR029063">
    <property type="entry name" value="SAM-dependent_MTases_sf"/>
</dbReference>
<gene>
    <name evidence="4" type="ORF">BFS30_11675</name>
</gene>